<evidence type="ECO:0000313" key="14">
    <source>
        <dbReference type="EMBL" id="KAK7916140.1"/>
    </source>
</evidence>
<keyword evidence="12" id="KW-0812">Transmembrane</keyword>
<evidence type="ECO:0000256" key="11">
    <source>
        <dbReference type="SAM" id="MobiDB-lite"/>
    </source>
</evidence>
<dbReference type="InterPro" id="IPR001928">
    <property type="entry name" value="Endothln-like_toxin"/>
</dbReference>
<keyword evidence="4" id="KW-0964">Secreted</keyword>
<dbReference type="GO" id="GO:0031708">
    <property type="term" value="F:endothelin B receptor binding"/>
    <property type="evidence" value="ECO:0007669"/>
    <property type="project" value="TreeGrafter"/>
</dbReference>
<sequence>MAAAVPLFDVGVLFVIVMATTLANGFLISRDATEKGDMGEPRQGTNTSEHTLPIHRRTKRCTCYTYKDKECVYYCHLDIIWINTPEHTVPYGLSFGSQRLKRSAEVRQRTRSATQRCACSLTSDLHCISFCRQRQSVPSGELKDYLPTNTTHISQSIQRHREKQSGSQVSTEEEH</sequence>
<reference evidence="15" key="1">
    <citation type="submission" date="2024-04" db="EMBL/GenBank/DDBJ databases">
        <title>Salinicola lusitanus LLJ914,a marine bacterium isolated from the Okinawa Trough.</title>
        <authorList>
            <person name="Li J."/>
        </authorList>
    </citation>
    <scope>NUCLEOTIDE SEQUENCE [LARGE SCALE GENOMIC DNA]</scope>
</reference>
<evidence type="ECO:0000256" key="5">
    <source>
        <dbReference type="ARBA" id="ARBA00022729"/>
    </source>
</evidence>
<comment type="similarity">
    <text evidence="3">Belongs to the endothelin/sarafotoxin family.</text>
</comment>
<keyword evidence="7" id="KW-1015">Disulfide bond</keyword>
<dbReference type="AlphaFoldDB" id="A0AAW0P589"/>
<feature type="transmembrane region" description="Helical" evidence="12">
    <location>
        <begin position="6"/>
        <end position="28"/>
    </location>
</feature>
<evidence type="ECO:0000256" key="1">
    <source>
        <dbReference type="ARBA" id="ARBA00003023"/>
    </source>
</evidence>
<dbReference type="PANTHER" id="PTHR13874:SF11">
    <property type="entry name" value="ENDOTHELIN-3"/>
    <property type="match status" value="1"/>
</dbReference>
<dbReference type="EMBL" id="JBBPFD010000008">
    <property type="protein sequence ID" value="KAK7916140.1"/>
    <property type="molecule type" value="Genomic_DNA"/>
</dbReference>
<comment type="subcellular location">
    <subcellularLocation>
        <location evidence="2">Secreted</location>
    </subcellularLocation>
</comment>
<evidence type="ECO:0000256" key="4">
    <source>
        <dbReference type="ARBA" id="ARBA00022525"/>
    </source>
</evidence>
<dbReference type="Pfam" id="PF00322">
    <property type="entry name" value="Endothelin"/>
    <property type="match status" value="1"/>
</dbReference>
<dbReference type="PRINTS" id="PR00365">
    <property type="entry name" value="ENDOTHELIN"/>
</dbReference>
<dbReference type="SMART" id="SM00272">
    <property type="entry name" value="END"/>
    <property type="match status" value="2"/>
</dbReference>
<accession>A0AAW0P589</accession>
<organism evidence="14 15">
    <name type="scientific">Mugilogobius chulae</name>
    <name type="common">yellowstripe goby</name>
    <dbReference type="NCBI Taxonomy" id="88201"/>
    <lineage>
        <taxon>Eukaryota</taxon>
        <taxon>Metazoa</taxon>
        <taxon>Chordata</taxon>
        <taxon>Craniata</taxon>
        <taxon>Vertebrata</taxon>
        <taxon>Euteleostomi</taxon>
        <taxon>Actinopterygii</taxon>
        <taxon>Neopterygii</taxon>
        <taxon>Teleostei</taxon>
        <taxon>Neoteleostei</taxon>
        <taxon>Acanthomorphata</taxon>
        <taxon>Gobiaria</taxon>
        <taxon>Gobiiformes</taxon>
        <taxon>Gobioidei</taxon>
        <taxon>Gobiidae</taxon>
        <taxon>Gobionellinae</taxon>
        <taxon>Mugilogobius</taxon>
    </lineage>
</organism>
<evidence type="ECO:0000256" key="3">
    <source>
        <dbReference type="ARBA" id="ARBA00010959"/>
    </source>
</evidence>
<evidence type="ECO:0000256" key="6">
    <source>
        <dbReference type="ARBA" id="ARBA00022858"/>
    </source>
</evidence>
<evidence type="ECO:0000256" key="12">
    <source>
        <dbReference type="SAM" id="Phobius"/>
    </source>
</evidence>
<evidence type="ECO:0000256" key="9">
    <source>
        <dbReference type="ARBA" id="ARBA00040198"/>
    </source>
</evidence>
<evidence type="ECO:0000256" key="8">
    <source>
        <dbReference type="ARBA" id="ARBA00023322"/>
    </source>
</evidence>
<protein>
    <recommendedName>
        <fullName evidence="9">Endothelin-3</fullName>
    </recommendedName>
    <alternativeName>
        <fullName evidence="10">Preproendothelin-3</fullName>
    </alternativeName>
</protein>
<comment type="caution">
    <text evidence="14">The sequence shown here is derived from an EMBL/GenBank/DDBJ whole genome shotgun (WGS) entry which is preliminary data.</text>
</comment>
<keyword evidence="15" id="KW-1185">Reference proteome</keyword>
<dbReference type="GO" id="GO:0014826">
    <property type="term" value="P:vein smooth muscle contraction"/>
    <property type="evidence" value="ECO:0007669"/>
    <property type="project" value="TreeGrafter"/>
</dbReference>
<evidence type="ECO:0000313" key="15">
    <source>
        <dbReference type="Proteomes" id="UP001460270"/>
    </source>
</evidence>
<dbReference type="GO" id="GO:0003100">
    <property type="term" value="P:regulation of systemic arterial blood pressure by endothelin"/>
    <property type="evidence" value="ECO:0007669"/>
    <property type="project" value="TreeGrafter"/>
</dbReference>
<evidence type="ECO:0000256" key="7">
    <source>
        <dbReference type="ARBA" id="ARBA00023157"/>
    </source>
</evidence>
<evidence type="ECO:0000256" key="2">
    <source>
        <dbReference type="ARBA" id="ARBA00004613"/>
    </source>
</evidence>
<keyword evidence="12" id="KW-1133">Transmembrane helix</keyword>
<dbReference type="PANTHER" id="PTHR13874">
    <property type="entry name" value="ENDOTHELIN"/>
    <property type="match status" value="1"/>
</dbReference>
<keyword evidence="5" id="KW-0732">Signal</keyword>
<dbReference type="InterPro" id="IPR020475">
    <property type="entry name" value="Endothelin"/>
</dbReference>
<gene>
    <name evidence="14" type="ORF">WMY93_011901</name>
</gene>
<keyword evidence="8" id="KW-0839">Vasoconstrictor</keyword>
<dbReference type="GO" id="GO:0019229">
    <property type="term" value="P:regulation of vasoconstriction"/>
    <property type="evidence" value="ECO:0007669"/>
    <property type="project" value="InterPro"/>
</dbReference>
<feature type="compositionally biased region" description="Polar residues" evidence="11">
    <location>
        <begin position="165"/>
        <end position="175"/>
    </location>
</feature>
<evidence type="ECO:0000259" key="13">
    <source>
        <dbReference type="SMART" id="SM00272"/>
    </source>
</evidence>
<dbReference type="GO" id="GO:0005179">
    <property type="term" value="F:hormone activity"/>
    <property type="evidence" value="ECO:0007669"/>
    <property type="project" value="TreeGrafter"/>
</dbReference>
<dbReference type="GO" id="GO:0006874">
    <property type="term" value="P:intracellular calcium ion homeostasis"/>
    <property type="evidence" value="ECO:0007669"/>
    <property type="project" value="TreeGrafter"/>
</dbReference>
<keyword evidence="12" id="KW-0472">Membrane</keyword>
<evidence type="ECO:0000256" key="10">
    <source>
        <dbReference type="ARBA" id="ARBA00041850"/>
    </source>
</evidence>
<dbReference type="InterPro" id="IPR019764">
    <property type="entry name" value="Endothelin_toxin_CS"/>
</dbReference>
<comment type="function">
    <text evidence="1">Endothelins are endothelium-derived vasoconstrictor peptides.</text>
</comment>
<feature type="domain" description="Endothelin-like toxin" evidence="13">
    <location>
        <begin position="60"/>
        <end position="81"/>
    </location>
</feature>
<dbReference type="Proteomes" id="UP001460270">
    <property type="component" value="Unassembled WGS sequence"/>
</dbReference>
<feature type="domain" description="Endothelin-like toxin" evidence="13">
    <location>
        <begin position="116"/>
        <end position="137"/>
    </location>
</feature>
<name>A0AAW0P589_9GOBI</name>
<keyword evidence="6" id="KW-0838">Vasoactive</keyword>
<feature type="region of interest" description="Disordered" evidence="11">
    <location>
        <begin position="153"/>
        <end position="175"/>
    </location>
</feature>
<dbReference type="GO" id="GO:0005615">
    <property type="term" value="C:extracellular space"/>
    <property type="evidence" value="ECO:0007669"/>
    <property type="project" value="TreeGrafter"/>
</dbReference>
<proteinExistence type="inferred from homology"/>
<dbReference type="PROSITE" id="PS00270">
    <property type="entry name" value="ENDOTHELIN"/>
    <property type="match status" value="2"/>
</dbReference>